<dbReference type="Pfam" id="PF00887">
    <property type="entry name" value="ACBP"/>
    <property type="match status" value="1"/>
</dbReference>
<feature type="compositionally biased region" description="Basic and acidic residues" evidence="2">
    <location>
        <begin position="325"/>
        <end position="341"/>
    </location>
</feature>
<dbReference type="Gene3D" id="1.20.80.10">
    <property type="match status" value="1"/>
</dbReference>
<feature type="region of interest" description="Disordered" evidence="2">
    <location>
        <begin position="424"/>
        <end position="457"/>
    </location>
</feature>
<reference evidence="4 5" key="1">
    <citation type="journal article" date="2019" name="PLoS Biol.">
        <title>Sex chromosomes control vertical transmission of feminizing Wolbachia symbionts in an isopod.</title>
        <authorList>
            <person name="Becking T."/>
            <person name="Chebbi M.A."/>
            <person name="Giraud I."/>
            <person name="Moumen B."/>
            <person name="Laverre T."/>
            <person name="Caubet Y."/>
            <person name="Peccoud J."/>
            <person name="Gilbert C."/>
            <person name="Cordaux R."/>
        </authorList>
    </citation>
    <scope>NUCLEOTIDE SEQUENCE [LARGE SCALE GENOMIC DNA]</scope>
    <source>
        <strain evidence="4">ANa2</strain>
        <tissue evidence="4">Whole body excluding digestive tract and cuticle</tissue>
    </source>
</reference>
<dbReference type="GO" id="GO:0000062">
    <property type="term" value="F:fatty-acyl-CoA binding"/>
    <property type="evidence" value="ECO:0007669"/>
    <property type="project" value="InterPro"/>
</dbReference>
<feature type="region of interest" description="Disordered" evidence="2">
    <location>
        <begin position="314"/>
        <end position="347"/>
    </location>
</feature>
<feature type="region of interest" description="Disordered" evidence="2">
    <location>
        <begin position="249"/>
        <end position="268"/>
    </location>
</feature>
<evidence type="ECO:0000313" key="5">
    <source>
        <dbReference type="Proteomes" id="UP000326759"/>
    </source>
</evidence>
<accession>A0A5N5TMW6</accession>
<feature type="compositionally biased region" description="Acidic residues" evidence="2">
    <location>
        <begin position="436"/>
        <end position="457"/>
    </location>
</feature>
<dbReference type="SUPFAM" id="SSF47027">
    <property type="entry name" value="Acyl-CoA binding protein"/>
    <property type="match status" value="1"/>
</dbReference>
<dbReference type="EMBL" id="SEYY01000310">
    <property type="protein sequence ID" value="KAB7507508.1"/>
    <property type="molecule type" value="Genomic_DNA"/>
</dbReference>
<dbReference type="InterPro" id="IPR036598">
    <property type="entry name" value="GOLD_dom_sf"/>
</dbReference>
<dbReference type="Pfam" id="PF13897">
    <property type="entry name" value="GOLD_2"/>
    <property type="match status" value="1"/>
</dbReference>
<gene>
    <name evidence="4" type="primary">Acbd3</name>
    <name evidence="4" type="ORF">Anas_08096</name>
</gene>
<feature type="region of interest" description="Disordered" evidence="2">
    <location>
        <begin position="52"/>
        <end position="105"/>
    </location>
</feature>
<organism evidence="4 5">
    <name type="scientific">Armadillidium nasatum</name>
    <dbReference type="NCBI Taxonomy" id="96803"/>
    <lineage>
        <taxon>Eukaryota</taxon>
        <taxon>Metazoa</taxon>
        <taxon>Ecdysozoa</taxon>
        <taxon>Arthropoda</taxon>
        <taxon>Crustacea</taxon>
        <taxon>Multicrustacea</taxon>
        <taxon>Malacostraca</taxon>
        <taxon>Eumalacostraca</taxon>
        <taxon>Peracarida</taxon>
        <taxon>Isopoda</taxon>
        <taxon>Oniscidea</taxon>
        <taxon>Crinocheta</taxon>
        <taxon>Armadillidiidae</taxon>
        <taxon>Armadillidium</taxon>
    </lineage>
</organism>
<keyword evidence="1" id="KW-0007">Acetylation</keyword>
<evidence type="ECO:0000256" key="2">
    <source>
        <dbReference type="SAM" id="MobiDB-lite"/>
    </source>
</evidence>
<feature type="compositionally biased region" description="Polar residues" evidence="2">
    <location>
        <begin position="92"/>
        <end position="101"/>
    </location>
</feature>
<feature type="domain" description="ACB" evidence="3">
    <location>
        <begin position="137"/>
        <end position="216"/>
    </location>
</feature>
<feature type="compositionally biased region" description="Basic and acidic residues" evidence="2">
    <location>
        <begin position="54"/>
        <end position="69"/>
    </location>
</feature>
<dbReference type="PANTHER" id="PTHR22973">
    <property type="entry name" value="LD35087P"/>
    <property type="match status" value="1"/>
</dbReference>
<dbReference type="GO" id="GO:0000139">
    <property type="term" value="C:Golgi membrane"/>
    <property type="evidence" value="ECO:0007669"/>
    <property type="project" value="TreeGrafter"/>
</dbReference>
<dbReference type="InterPro" id="IPR009038">
    <property type="entry name" value="GOLD_dom"/>
</dbReference>
<dbReference type="PROSITE" id="PS51228">
    <property type="entry name" value="ACB_2"/>
    <property type="match status" value="1"/>
</dbReference>
<comment type="caution">
    <text evidence="4">The sequence shown here is derived from an EMBL/GenBank/DDBJ whole genome shotgun (WGS) entry which is preliminary data.</text>
</comment>
<proteinExistence type="predicted"/>
<dbReference type="InterPro" id="IPR052269">
    <property type="entry name" value="Golgi-PI4KB_interaction"/>
</dbReference>
<evidence type="ECO:0000313" key="4">
    <source>
        <dbReference type="EMBL" id="KAB7507508.1"/>
    </source>
</evidence>
<protein>
    <submittedName>
        <fullName evidence="4">Golgi resident protein GCP60</fullName>
    </submittedName>
</protein>
<keyword evidence="5" id="KW-1185">Reference proteome</keyword>
<dbReference type="Proteomes" id="UP000326759">
    <property type="component" value="Unassembled WGS sequence"/>
</dbReference>
<dbReference type="SUPFAM" id="SSF101576">
    <property type="entry name" value="Supernatant protein factor (SPF), C-terminal domain"/>
    <property type="match status" value="1"/>
</dbReference>
<dbReference type="Gene3D" id="2.60.120.680">
    <property type="entry name" value="GOLD domain"/>
    <property type="match status" value="1"/>
</dbReference>
<feature type="compositionally biased region" description="Polar residues" evidence="2">
    <location>
        <begin position="70"/>
        <end position="85"/>
    </location>
</feature>
<dbReference type="OrthoDB" id="5839451at2759"/>
<sequence length="457" mass="52869">MLWKPSPVADDVTYRPIPRTRWLLIFYSWHRCLIHTGMADVSTPLINEQSTSIEGHDQVITDSNRDESLRQSNGLDPSETQTNKISSEKLHQPQNSDSSFVNGEGVPSEKHTHCCSDDLESLLQSMNLDEQKCPFSLQECYKVALKFYKDMSGKAIHLSYEDNCYFVALSQQIIHGPFNPATAKTLAWQSLGNITKEAAITRFIERLNNLTPTFKPYLEAVLADRLEKERLKKEEEEKKQVEEKLKLEEEEHRKREEEEMLRQEETKRQIQEALNQQTFEQFKLYAEQQFPGNPEQQAVLIRQLQEQHYQQYMQQCHEEEEEYVRDDSPLANSDDKSTEEDAHVDEEGNIMTIAPAKVWTRKDIKDFKNSIRMEGGDSVIKIGHGETVTVRVPTHKDGSCLFWEFATDSYDIGFGIIFEWRKDASSTGVTVHVTESDDDDEEEEEEEEDNESADDSK</sequence>
<dbReference type="PANTHER" id="PTHR22973:SF12">
    <property type="entry name" value="LD35087P"/>
    <property type="match status" value="1"/>
</dbReference>
<dbReference type="InterPro" id="IPR035984">
    <property type="entry name" value="Acyl-CoA-binding_sf"/>
</dbReference>
<dbReference type="InterPro" id="IPR014352">
    <property type="entry name" value="FERM/acyl-CoA-bd_prot_sf"/>
</dbReference>
<dbReference type="AlphaFoldDB" id="A0A5N5TMW6"/>
<dbReference type="InterPro" id="IPR000582">
    <property type="entry name" value="Acyl-CoA-binding_protein"/>
</dbReference>
<evidence type="ECO:0000256" key="1">
    <source>
        <dbReference type="ARBA" id="ARBA00022990"/>
    </source>
</evidence>
<evidence type="ECO:0000259" key="3">
    <source>
        <dbReference type="PROSITE" id="PS51228"/>
    </source>
</evidence>
<name>A0A5N5TMW6_9CRUS</name>